<dbReference type="PROSITE" id="PS00166">
    <property type="entry name" value="ENOYL_COA_HYDRATASE"/>
    <property type="match status" value="1"/>
</dbReference>
<dbReference type="OrthoDB" id="2862111at2"/>
<dbReference type="PANTHER" id="PTHR42964">
    <property type="entry name" value="ENOYL-COA HYDRATASE"/>
    <property type="match status" value="1"/>
</dbReference>
<dbReference type="InterPro" id="IPR029045">
    <property type="entry name" value="ClpP/crotonase-like_dom_sf"/>
</dbReference>
<dbReference type="AlphaFoldDB" id="A0A0D0MHE0"/>
<sequence length="248" mass="26824">MGIPELTIDGAVARITLRRPGQANRLEPDDLAAIDAYIEEVNAKPEVLVLVLQAEGKYFSSGYDIGRIGAARDVAFDEVVNAIEDARPVTLALMQGSVYGGATDFALACDFRLGVPGMDMFMPAARLGLHFYRRGLERYVTRLGLDNAKRLFLTAERIDAQELKAIGFLTHLVPAAELAAAGQRLAATLAGMAPIPLVGMKKHLNHIARGTLDAEALQRDMARAAGSADLREGQRAWAEKRPPRFTGT</sequence>
<dbReference type="GO" id="GO:0003824">
    <property type="term" value="F:catalytic activity"/>
    <property type="evidence" value="ECO:0007669"/>
    <property type="project" value="InterPro"/>
</dbReference>
<dbReference type="Pfam" id="PF00378">
    <property type="entry name" value="ECH_1"/>
    <property type="match status" value="1"/>
</dbReference>
<evidence type="ECO:0000256" key="1">
    <source>
        <dbReference type="ARBA" id="ARBA00005254"/>
    </source>
</evidence>
<reference evidence="3 4" key="1">
    <citation type="submission" date="2014-12" db="EMBL/GenBank/DDBJ databases">
        <title>16Stimator: statistical estimation of ribosomal gene copy numbers from draft genome assemblies.</title>
        <authorList>
            <person name="Perisin M.A."/>
            <person name="Vetter M."/>
            <person name="Gilbert J.A."/>
            <person name="Bergelson J."/>
        </authorList>
    </citation>
    <scope>NUCLEOTIDE SEQUENCE [LARGE SCALE GENOMIC DNA]</scope>
    <source>
        <strain evidence="3 4">MEDvA23</strain>
    </source>
</reference>
<proteinExistence type="inferred from homology"/>
<dbReference type="InterPro" id="IPR014748">
    <property type="entry name" value="Enoyl-CoA_hydra_C"/>
</dbReference>
<dbReference type="Proteomes" id="UP000032067">
    <property type="component" value="Unassembled WGS sequence"/>
</dbReference>
<evidence type="ECO:0000313" key="4">
    <source>
        <dbReference type="Proteomes" id="UP000032067"/>
    </source>
</evidence>
<dbReference type="SUPFAM" id="SSF52096">
    <property type="entry name" value="ClpP/crotonase"/>
    <property type="match status" value="1"/>
</dbReference>
<dbReference type="PANTHER" id="PTHR42964:SF1">
    <property type="entry name" value="POLYKETIDE BIOSYNTHESIS ENOYL-COA HYDRATASE PKSH-RELATED"/>
    <property type="match status" value="1"/>
</dbReference>
<name>A0A0D0MHE0_VARPD</name>
<accession>A0A0D0MHE0</accession>
<evidence type="ECO:0000256" key="2">
    <source>
        <dbReference type="RuleBase" id="RU003707"/>
    </source>
</evidence>
<dbReference type="RefSeq" id="WP_042579510.1">
    <property type="nucleotide sequence ID" value="NZ_JXQQ01000030.1"/>
</dbReference>
<evidence type="ECO:0000313" key="3">
    <source>
        <dbReference type="EMBL" id="KIQ31761.1"/>
    </source>
</evidence>
<dbReference type="EMBL" id="JXQQ01000030">
    <property type="protein sequence ID" value="KIQ31761.1"/>
    <property type="molecule type" value="Genomic_DNA"/>
</dbReference>
<organism evidence="3 4">
    <name type="scientific">Variovorax paradoxus</name>
    <dbReference type="NCBI Taxonomy" id="34073"/>
    <lineage>
        <taxon>Bacteria</taxon>
        <taxon>Pseudomonadati</taxon>
        <taxon>Pseudomonadota</taxon>
        <taxon>Betaproteobacteria</taxon>
        <taxon>Burkholderiales</taxon>
        <taxon>Comamonadaceae</taxon>
        <taxon>Variovorax</taxon>
    </lineage>
</organism>
<dbReference type="CDD" id="cd06558">
    <property type="entry name" value="crotonase-like"/>
    <property type="match status" value="1"/>
</dbReference>
<dbReference type="InterPro" id="IPR018376">
    <property type="entry name" value="Enoyl-CoA_hyd/isom_CS"/>
</dbReference>
<gene>
    <name evidence="3" type="ORF">RT97_14610</name>
</gene>
<dbReference type="InterPro" id="IPR051683">
    <property type="entry name" value="Enoyl-CoA_Hydratase/Isomerase"/>
</dbReference>
<dbReference type="Gene3D" id="1.10.12.10">
    <property type="entry name" value="Lyase 2-enoyl-coa Hydratase, Chain A, domain 2"/>
    <property type="match status" value="1"/>
</dbReference>
<comment type="caution">
    <text evidence="3">The sequence shown here is derived from an EMBL/GenBank/DDBJ whole genome shotgun (WGS) entry which is preliminary data.</text>
</comment>
<dbReference type="Gene3D" id="3.90.226.10">
    <property type="entry name" value="2-enoyl-CoA Hydratase, Chain A, domain 1"/>
    <property type="match status" value="1"/>
</dbReference>
<comment type="similarity">
    <text evidence="1 2">Belongs to the enoyl-CoA hydratase/isomerase family.</text>
</comment>
<protein>
    <submittedName>
        <fullName evidence="3">3-hydroxybutyryl-CoA dehydratase</fullName>
    </submittedName>
</protein>
<dbReference type="InterPro" id="IPR001753">
    <property type="entry name" value="Enoyl-CoA_hydra/iso"/>
</dbReference>